<reference evidence="7 8" key="1">
    <citation type="submission" date="2014-02" db="EMBL/GenBank/DDBJ databases">
        <title>The genome sequence of the entomopathogenic fungus Metarhizium robertsii ARSEF 2575.</title>
        <authorList>
            <person name="Giuliano Garisto Donzelli B."/>
            <person name="Roe B.A."/>
            <person name="Macmil S.L."/>
            <person name="Krasnoff S.B."/>
            <person name="Gibson D.M."/>
        </authorList>
    </citation>
    <scope>NUCLEOTIDE SEQUENCE [LARGE SCALE GENOMIC DNA]</scope>
    <source>
        <strain evidence="7 8">ARSEF 2575</strain>
    </source>
</reference>
<evidence type="ECO:0000313" key="8">
    <source>
        <dbReference type="Proteomes" id="UP000030151"/>
    </source>
</evidence>
<keyword evidence="4" id="KW-0560">Oxidoreductase</keyword>
<dbReference type="CDD" id="cd00833">
    <property type="entry name" value="PKS"/>
    <property type="match status" value="1"/>
</dbReference>
<dbReference type="InterPro" id="IPR001227">
    <property type="entry name" value="Ac_transferase_dom_sf"/>
</dbReference>
<dbReference type="Gene3D" id="3.40.47.10">
    <property type="match status" value="1"/>
</dbReference>
<dbReference type="Pfam" id="PF22621">
    <property type="entry name" value="CurL-like_PKS_C"/>
    <property type="match status" value="1"/>
</dbReference>
<dbReference type="Pfam" id="PF02801">
    <property type="entry name" value="Ketoacyl-synt_C"/>
    <property type="match status" value="1"/>
</dbReference>
<keyword evidence="1" id="KW-0596">Phosphopantetheine</keyword>
<feature type="compositionally biased region" description="Polar residues" evidence="5">
    <location>
        <begin position="422"/>
        <end position="438"/>
    </location>
</feature>
<dbReference type="PANTHER" id="PTHR43775">
    <property type="entry name" value="FATTY ACID SYNTHASE"/>
    <property type="match status" value="1"/>
</dbReference>
<dbReference type="SMART" id="SM00827">
    <property type="entry name" value="PKS_AT"/>
    <property type="match status" value="1"/>
</dbReference>
<evidence type="ECO:0000259" key="6">
    <source>
        <dbReference type="PROSITE" id="PS52004"/>
    </source>
</evidence>
<proteinExistence type="predicted"/>
<dbReference type="Pfam" id="PF00698">
    <property type="entry name" value="Acyl_transf_1"/>
    <property type="match status" value="1"/>
</dbReference>
<protein>
    <submittedName>
        <fullName evidence="7">Polyketide synthase-like protein</fullName>
    </submittedName>
</protein>
<evidence type="ECO:0000313" key="7">
    <source>
        <dbReference type="EMBL" id="EXU97632.1"/>
    </source>
</evidence>
<dbReference type="HOGENOM" id="CLU_000022_16_6_1"/>
<dbReference type="PROSITE" id="PS52004">
    <property type="entry name" value="KS3_2"/>
    <property type="match status" value="1"/>
</dbReference>
<name>A0A0A1UQY2_9HYPO</name>
<dbReference type="InterPro" id="IPR050091">
    <property type="entry name" value="PKS_NRPS_Biosynth_Enz"/>
</dbReference>
<dbReference type="OrthoDB" id="329835at2759"/>
<keyword evidence="2" id="KW-0597">Phosphoprotein</keyword>
<organism evidence="7 8">
    <name type="scientific">Metarhizium robertsii</name>
    <dbReference type="NCBI Taxonomy" id="568076"/>
    <lineage>
        <taxon>Eukaryota</taxon>
        <taxon>Fungi</taxon>
        <taxon>Dikarya</taxon>
        <taxon>Ascomycota</taxon>
        <taxon>Pezizomycotina</taxon>
        <taxon>Sordariomycetes</taxon>
        <taxon>Hypocreomycetidae</taxon>
        <taxon>Hypocreales</taxon>
        <taxon>Clavicipitaceae</taxon>
        <taxon>Metarhizium</taxon>
    </lineage>
</organism>
<evidence type="ECO:0000256" key="5">
    <source>
        <dbReference type="SAM" id="MobiDB-lite"/>
    </source>
</evidence>
<dbReference type="InterPro" id="IPR014031">
    <property type="entry name" value="Ketoacyl_synth_C"/>
</dbReference>
<dbReference type="SUPFAM" id="SSF53901">
    <property type="entry name" value="Thiolase-like"/>
    <property type="match status" value="1"/>
</dbReference>
<dbReference type="SUPFAM" id="SSF55048">
    <property type="entry name" value="Probable ACP-binding domain of malonyl-CoA ACP transacylase"/>
    <property type="match status" value="1"/>
</dbReference>
<feature type="region of interest" description="Disordered" evidence="5">
    <location>
        <begin position="422"/>
        <end position="457"/>
    </location>
</feature>
<dbReference type="GO" id="GO:0006633">
    <property type="term" value="P:fatty acid biosynthetic process"/>
    <property type="evidence" value="ECO:0007669"/>
    <property type="project" value="InterPro"/>
</dbReference>
<evidence type="ECO:0000256" key="4">
    <source>
        <dbReference type="ARBA" id="ARBA00023002"/>
    </source>
</evidence>
<evidence type="ECO:0000256" key="1">
    <source>
        <dbReference type="ARBA" id="ARBA00022450"/>
    </source>
</evidence>
<dbReference type="InterPro" id="IPR020841">
    <property type="entry name" value="PKS_Beta-ketoAc_synthase_dom"/>
</dbReference>
<gene>
    <name evidence="7" type="ORF">X797_009188</name>
</gene>
<dbReference type="InterPro" id="IPR014030">
    <property type="entry name" value="Ketoacyl_synth_N"/>
</dbReference>
<evidence type="ECO:0000256" key="2">
    <source>
        <dbReference type="ARBA" id="ARBA00022553"/>
    </source>
</evidence>
<dbReference type="InterPro" id="IPR014043">
    <property type="entry name" value="Acyl_transferase_dom"/>
</dbReference>
<dbReference type="SMART" id="SM00825">
    <property type="entry name" value="PKS_KS"/>
    <property type="match status" value="1"/>
</dbReference>
<dbReference type="InterPro" id="IPR032821">
    <property type="entry name" value="PKS_assoc"/>
</dbReference>
<dbReference type="GO" id="GO:0004312">
    <property type="term" value="F:fatty acid synthase activity"/>
    <property type="evidence" value="ECO:0007669"/>
    <property type="project" value="TreeGrafter"/>
</dbReference>
<dbReference type="Gene3D" id="3.40.366.10">
    <property type="entry name" value="Malonyl-Coenzyme A Acyl Carrier Protein, domain 2"/>
    <property type="match status" value="1"/>
</dbReference>
<keyword evidence="3" id="KW-0808">Transferase</keyword>
<dbReference type="InterPro" id="IPR016036">
    <property type="entry name" value="Malonyl_transacylase_ACP-bd"/>
</dbReference>
<dbReference type="Proteomes" id="UP000030151">
    <property type="component" value="Unassembled WGS sequence"/>
</dbReference>
<dbReference type="GO" id="GO:0044550">
    <property type="term" value="P:secondary metabolite biosynthetic process"/>
    <property type="evidence" value="ECO:0007669"/>
    <property type="project" value="TreeGrafter"/>
</dbReference>
<evidence type="ECO:0000256" key="3">
    <source>
        <dbReference type="ARBA" id="ARBA00022679"/>
    </source>
</evidence>
<dbReference type="GO" id="GO:0016491">
    <property type="term" value="F:oxidoreductase activity"/>
    <property type="evidence" value="ECO:0007669"/>
    <property type="project" value="UniProtKB-KW"/>
</dbReference>
<feature type="domain" description="Ketosynthase family 3 (KS3)" evidence="6">
    <location>
        <begin position="1"/>
        <end position="400"/>
    </location>
</feature>
<dbReference type="Gene3D" id="3.30.70.3290">
    <property type="match status" value="1"/>
</dbReference>
<dbReference type="PANTHER" id="PTHR43775:SF29">
    <property type="entry name" value="ASPERFURANONE POLYKETIDE SYNTHASE AFOG-RELATED"/>
    <property type="match status" value="1"/>
</dbReference>
<dbReference type="Pfam" id="PF00109">
    <property type="entry name" value="ketoacyl-synt"/>
    <property type="match status" value="1"/>
</dbReference>
<dbReference type="GO" id="GO:0004315">
    <property type="term" value="F:3-oxoacyl-[acyl-carrier-protein] synthase activity"/>
    <property type="evidence" value="ECO:0007669"/>
    <property type="project" value="InterPro"/>
</dbReference>
<dbReference type="Pfam" id="PF16197">
    <property type="entry name" value="KAsynt_C_assoc"/>
    <property type="match status" value="1"/>
</dbReference>
<sequence>MQNSRTAHAKVPEERWHADAWYHPDPDRKGSLNTTHGFFLEQDVAAFDAPFFSVTAKEAAGMDPAKRLVLEVSYEAFENAGLPMDKVAGTKTGVYVGSMTSDYELLSTREIYDEPHMAAAGSSEAMTANRVSWFFDLRGPSLTLDTACSSSLYALHLACQSLRLGETNMALVAGVSVVLHPNFMQQLVAMHMLSPDDISHTFDDRANGYGRGEGLGGLVIKRLGDAIRDGDTIRAVIRGSGTNVDGKTPSVTMPSPEAQADLIRDVYRKAGLPLDQTQYIELHGTGTPVGDPIELSAIAATFGACRSHGNPVHVGSIKPNVGHTEGCAGLAGVFKAIMCLEKGVLLPTAEVGKINPKLRFADWNIVLPAQTMAWPTHGPRRVSVNSFGFGGANAHIILDDAHHYMKAKGLNGEHSTLHNTKYLESNPASKSDITNSPTDKIMNGDENGIDVTKKPKKKKKKKLFIMSSRDEPGIQRLGKSLGSYWKSDKAINDVTNAATYLSDVAYTLATRRSLFDYRSFVVAESTEELVQGLEGPLPRFKRSTKQNRVAFVFTGQGAQWAGMGRQLIEFPTFAASVARSKACLESLRCPFDVETEIQQTEGSKIESSEYSQPICTVVQIALVDLLREWDIRPKAVVGHSSAAAYAAEILSHEDAVKVAFIRGVYSGMVSRGPKAGAMLAAGISEEEAEAYLATMPSETVVTACVNSPKSVTLSGDAEFVDILEQSIAKDGNFARKLRVVPAYHSPHMRMVADDCLRAMVEAGVGGANQEAKIPMFYSLIPLRLASRIGSETCAAQYDFRKPSPVNLLVGSSGRRAGRKATVKWDALLEVGPHAALKAPLVQIMESIDAKLPSELLYTSLLVRKEDAVTTALKAVGSLWATGIPILLAKVNREQDLVESPQVVVDLPSYAWNHERVYWHETPATKVSPSLIAVNMNGFDEIAEKAGDAQWDKWKDKILGAHSEVAFFVACRLDRDDGEVIDWFEGSFNFCLRVMFNDAGADAVIRFPGPGHTTFRDEKVTNEVQIIKFLHEHTRISLYHDPAVPAKIYLNPNIDSTILDAVFEQITNILLQLFQFDFSRIRAVSKDPSLDTWSVTRRPLTYSMNELATTAFYPLDELATGPFESASGYFTHLSDENLTHLFTQRNLSSTATEAEEQYVARHLFARLVDKHCIHDNGTFKLFCDDLRP</sequence>
<dbReference type="InterPro" id="IPR016039">
    <property type="entry name" value="Thiolase-like"/>
</dbReference>
<dbReference type="InterPro" id="IPR018201">
    <property type="entry name" value="Ketoacyl_synth_AS"/>
</dbReference>
<dbReference type="SUPFAM" id="SSF52151">
    <property type="entry name" value="FabD/lysophospholipase-like"/>
    <property type="match status" value="1"/>
</dbReference>
<dbReference type="InterPro" id="IPR016035">
    <property type="entry name" value="Acyl_Trfase/lysoPLipase"/>
</dbReference>
<dbReference type="EMBL" id="JELW01000034">
    <property type="protein sequence ID" value="EXU97632.1"/>
    <property type="molecule type" value="Genomic_DNA"/>
</dbReference>
<dbReference type="PROSITE" id="PS00606">
    <property type="entry name" value="KS3_1"/>
    <property type="match status" value="1"/>
</dbReference>
<accession>A0A0A1UQY2</accession>
<dbReference type="AlphaFoldDB" id="A0A0A1UQY2"/>
<comment type="caution">
    <text evidence="7">The sequence shown here is derived from an EMBL/GenBank/DDBJ whole genome shotgun (WGS) entry which is preliminary data.</text>
</comment>